<evidence type="ECO:0000259" key="7">
    <source>
        <dbReference type="PROSITE" id="PS50888"/>
    </source>
</evidence>
<dbReference type="InterPro" id="IPR044818">
    <property type="entry name" value="ILR3-like"/>
</dbReference>
<reference evidence="8 9" key="1">
    <citation type="submission" date="2024-09" db="EMBL/GenBank/DDBJ databases">
        <title>Chromosome-scale assembly of Riccia fluitans.</title>
        <authorList>
            <person name="Paukszto L."/>
            <person name="Sawicki J."/>
            <person name="Karawczyk K."/>
            <person name="Piernik-Szablinska J."/>
            <person name="Szczecinska M."/>
            <person name="Mazdziarz M."/>
        </authorList>
    </citation>
    <scope>NUCLEOTIDE SEQUENCE [LARGE SCALE GENOMIC DNA]</scope>
    <source>
        <strain evidence="8">Rf_01</strain>
        <tissue evidence="8">Aerial parts of the thallus</tissue>
    </source>
</reference>
<proteinExistence type="predicted"/>
<evidence type="ECO:0000256" key="2">
    <source>
        <dbReference type="ARBA" id="ARBA00023125"/>
    </source>
</evidence>
<keyword evidence="5" id="KW-0175">Coiled coil</keyword>
<feature type="coiled-coil region" evidence="5">
    <location>
        <begin position="213"/>
        <end position="261"/>
    </location>
</feature>
<name>A0ABD1ZBH7_9MARC</name>
<dbReference type="CDD" id="cd11446">
    <property type="entry name" value="bHLH_AtILR3_like"/>
    <property type="match status" value="1"/>
</dbReference>
<dbReference type="PANTHER" id="PTHR46133">
    <property type="entry name" value="BHLH TRANSCRIPTION FACTOR"/>
    <property type="match status" value="1"/>
</dbReference>
<evidence type="ECO:0000256" key="4">
    <source>
        <dbReference type="ARBA" id="ARBA00023242"/>
    </source>
</evidence>
<keyword evidence="4" id="KW-0539">Nucleus</keyword>
<keyword evidence="2" id="KW-0238">DNA-binding</keyword>
<evidence type="ECO:0000313" key="8">
    <source>
        <dbReference type="EMBL" id="KAL2644754.1"/>
    </source>
</evidence>
<dbReference type="InterPro" id="IPR057075">
    <property type="entry name" value="bHLH_IRO3"/>
</dbReference>
<feature type="region of interest" description="Disordered" evidence="6">
    <location>
        <begin position="132"/>
        <end position="175"/>
    </location>
</feature>
<feature type="compositionally biased region" description="Basic and acidic residues" evidence="6">
    <location>
        <begin position="52"/>
        <end position="66"/>
    </location>
</feature>
<evidence type="ECO:0000313" key="9">
    <source>
        <dbReference type="Proteomes" id="UP001605036"/>
    </source>
</evidence>
<keyword evidence="3" id="KW-0804">Transcription</keyword>
<comment type="caution">
    <text evidence="8">The sequence shown here is derived from an EMBL/GenBank/DDBJ whole genome shotgun (WGS) entry which is preliminary data.</text>
</comment>
<evidence type="ECO:0000256" key="5">
    <source>
        <dbReference type="SAM" id="Coils"/>
    </source>
</evidence>
<keyword evidence="1" id="KW-0805">Transcription regulation</keyword>
<protein>
    <recommendedName>
        <fullName evidence="7">BHLH domain-containing protein</fullName>
    </recommendedName>
</protein>
<feature type="compositionally biased region" description="Basic and acidic residues" evidence="6">
    <location>
        <begin position="141"/>
        <end position="163"/>
    </location>
</feature>
<evidence type="ECO:0000256" key="3">
    <source>
        <dbReference type="ARBA" id="ARBA00023163"/>
    </source>
</evidence>
<accession>A0ABD1ZBH7</accession>
<dbReference type="PANTHER" id="PTHR46133:SF15">
    <property type="entry name" value="BHLH TRANSCRIPTION FACTOR"/>
    <property type="match status" value="1"/>
</dbReference>
<dbReference type="SUPFAM" id="SSF47459">
    <property type="entry name" value="HLH, helix-loop-helix DNA-binding domain"/>
    <property type="match status" value="1"/>
</dbReference>
<evidence type="ECO:0000256" key="1">
    <source>
        <dbReference type="ARBA" id="ARBA00023015"/>
    </source>
</evidence>
<dbReference type="Gene3D" id="4.10.280.10">
    <property type="entry name" value="Helix-loop-helix DNA-binding domain"/>
    <property type="match status" value="1"/>
</dbReference>
<sequence length="331" mass="37242">MTILYESCLWHLKVTPDERTVGKKSVEEEGVRCYPVPSFDFSSSLGSGGHSGIHERSQTEKERSDDDRGEEEEVQRDVTRIIKEQVEWGRITMSSPSNNSKWISFLTENLLEVEEPQPFNAFQWCTSQSLPEQGDCSAENDGSKGDSDEHEKLCPRKRSRDESCSGAGSKACREKMRRDRLNDRFVELSAALEPGRPPKSDKATILCDAVRILNQLRSEAQELKDSNHQLREAIKDLKAEKNELRDEKLRLKADKERLEQQLKTMTIPSTYLTHPATIHAAAAAFAAQAQAHATSNKAPHVAGYPGMAMWQWMPQAAIDTSQDHVLRPPVA</sequence>
<feature type="region of interest" description="Disordered" evidence="6">
    <location>
        <begin position="41"/>
        <end position="77"/>
    </location>
</feature>
<keyword evidence="9" id="KW-1185">Reference proteome</keyword>
<gene>
    <name evidence="8" type="ORF">R1flu_012341</name>
</gene>
<feature type="domain" description="BHLH" evidence="7">
    <location>
        <begin position="165"/>
        <end position="216"/>
    </location>
</feature>
<dbReference type="Proteomes" id="UP001605036">
    <property type="component" value="Unassembled WGS sequence"/>
</dbReference>
<dbReference type="PROSITE" id="PS50888">
    <property type="entry name" value="BHLH"/>
    <property type="match status" value="1"/>
</dbReference>
<dbReference type="AlphaFoldDB" id="A0ABD1ZBH7"/>
<evidence type="ECO:0000256" key="6">
    <source>
        <dbReference type="SAM" id="MobiDB-lite"/>
    </source>
</evidence>
<dbReference type="FunFam" id="4.10.280.10:FF:000104">
    <property type="entry name" value="Transcription factor bHLH34"/>
    <property type="match status" value="1"/>
</dbReference>
<dbReference type="Pfam" id="PF23177">
    <property type="entry name" value="bHLH_IRO3"/>
    <property type="match status" value="1"/>
</dbReference>
<dbReference type="SMART" id="SM00353">
    <property type="entry name" value="HLH"/>
    <property type="match status" value="1"/>
</dbReference>
<dbReference type="InterPro" id="IPR011598">
    <property type="entry name" value="bHLH_dom"/>
</dbReference>
<dbReference type="EMBL" id="JBHFFA010000002">
    <property type="protein sequence ID" value="KAL2644754.1"/>
    <property type="molecule type" value="Genomic_DNA"/>
</dbReference>
<organism evidence="8 9">
    <name type="scientific">Riccia fluitans</name>
    <dbReference type="NCBI Taxonomy" id="41844"/>
    <lineage>
        <taxon>Eukaryota</taxon>
        <taxon>Viridiplantae</taxon>
        <taxon>Streptophyta</taxon>
        <taxon>Embryophyta</taxon>
        <taxon>Marchantiophyta</taxon>
        <taxon>Marchantiopsida</taxon>
        <taxon>Marchantiidae</taxon>
        <taxon>Marchantiales</taxon>
        <taxon>Ricciaceae</taxon>
        <taxon>Riccia</taxon>
    </lineage>
</organism>
<dbReference type="InterPro" id="IPR036638">
    <property type="entry name" value="HLH_DNA-bd_sf"/>
</dbReference>
<dbReference type="GO" id="GO:0000976">
    <property type="term" value="F:transcription cis-regulatory region binding"/>
    <property type="evidence" value="ECO:0007669"/>
    <property type="project" value="UniProtKB-ARBA"/>
</dbReference>